<feature type="compositionally biased region" description="Acidic residues" evidence="2">
    <location>
        <begin position="132"/>
        <end position="156"/>
    </location>
</feature>
<feature type="compositionally biased region" description="Basic and acidic residues" evidence="2">
    <location>
        <begin position="119"/>
        <end position="131"/>
    </location>
</feature>
<evidence type="ECO:0000313" key="4">
    <source>
        <dbReference type="Proteomes" id="UP001153069"/>
    </source>
</evidence>
<feature type="region of interest" description="Disordered" evidence="2">
    <location>
        <begin position="273"/>
        <end position="314"/>
    </location>
</feature>
<evidence type="ECO:0000256" key="1">
    <source>
        <dbReference type="SAM" id="Coils"/>
    </source>
</evidence>
<dbReference type="EMBL" id="CAICTM010000331">
    <property type="protein sequence ID" value="CAB9508069.1"/>
    <property type="molecule type" value="Genomic_DNA"/>
</dbReference>
<evidence type="ECO:0000313" key="3">
    <source>
        <dbReference type="EMBL" id="CAB9508069.1"/>
    </source>
</evidence>
<dbReference type="Proteomes" id="UP001153069">
    <property type="component" value="Unassembled WGS sequence"/>
</dbReference>
<evidence type="ECO:0000256" key="2">
    <source>
        <dbReference type="SAM" id="MobiDB-lite"/>
    </source>
</evidence>
<comment type="caution">
    <text evidence="3">The sequence shown here is derived from an EMBL/GenBank/DDBJ whole genome shotgun (WGS) entry which is preliminary data.</text>
</comment>
<feature type="compositionally biased region" description="Basic and acidic residues" evidence="2">
    <location>
        <begin position="21"/>
        <end position="30"/>
    </location>
</feature>
<feature type="region of interest" description="Disordered" evidence="2">
    <location>
        <begin position="1"/>
        <end position="165"/>
    </location>
</feature>
<protein>
    <submittedName>
        <fullName evidence="3">Uncharacterized protein</fullName>
    </submittedName>
</protein>
<name>A0A9N8DY20_9STRA</name>
<keyword evidence="1" id="KW-0175">Coiled coil</keyword>
<feature type="compositionally biased region" description="Basic and acidic residues" evidence="2">
    <location>
        <begin position="80"/>
        <end position="95"/>
    </location>
</feature>
<feature type="compositionally biased region" description="Acidic residues" evidence="2">
    <location>
        <begin position="290"/>
        <end position="300"/>
    </location>
</feature>
<reference evidence="3" key="1">
    <citation type="submission" date="2020-06" db="EMBL/GenBank/DDBJ databases">
        <authorList>
            <consortium name="Plant Systems Biology data submission"/>
        </authorList>
    </citation>
    <scope>NUCLEOTIDE SEQUENCE</scope>
    <source>
        <strain evidence="3">D6</strain>
    </source>
</reference>
<keyword evidence="4" id="KW-1185">Reference proteome</keyword>
<feature type="compositionally biased region" description="Acidic residues" evidence="2">
    <location>
        <begin position="99"/>
        <end position="112"/>
    </location>
</feature>
<proteinExistence type="predicted"/>
<feature type="coiled-coil region" evidence="1">
    <location>
        <begin position="349"/>
        <end position="376"/>
    </location>
</feature>
<sequence length="442" mass="50812">MRDSGEMEATAPHVAASQRRVVFDHVHDRGDDELEESQAMMVRRGTPHPSKRFKGPENDEGASIFDGAAVLPPPQFGTEETAHGGDHHDKDDRNQTVDFDNDGVEEEDEEEGNATGNHYRGEQKERESREEENQDENVDNEEEHDQPTEEEKEAEEQWNAFVAQKKSEGSVPYNLQQFLNGQQRWADATQRLRAAHQTFEGKMGSKIHEFLEWVEGEYKSKQGKLERLSDKTKKQLIHNHKQRTELTNAMHRADDDWHNTRENLLARIHGIPAPVEDEADAETQEKVSQDEDEHQPDNEDSSTSNGTGTNDDGEITKEMIVEPHEERADLCRRYEEAVTRMTEIQEKFLKVLEESRDELVQKVEHLLQMVEEIHQKQATEIAETESHIQKTMVDNHLLTEEMEKHAKEESQRRQAFFSSRLEMFTSSVKNATATKVGVEATL</sequence>
<feature type="compositionally biased region" description="Polar residues" evidence="2">
    <location>
        <begin position="301"/>
        <end position="310"/>
    </location>
</feature>
<gene>
    <name evidence="3" type="ORF">SEMRO_332_G119340.1</name>
</gene>
<dbReference type="AlphaFoldDB" id="A0A9N8DY20"/>
<accession>A0A9N8DY20</accession>
<organism evidence="3 4">
    <name type="scientific">Seminavis robusta</name>
    <dbReference type="NCBI Taxonomy" id="568900"/>
    <lineage>
        <taxon>Eukaryota</taxon>
        <taxon>Sar</taxon>
        <taxon>Stramenopiles</taxon>
        <taxon>Ochrophyta</taxon>
        <taxon>Bacillariophyta</taxon>
        <taxon>Bacillariophyceae</taxon>
        <taxon>Bacillariophycidae</taxon>
        <taxon>Naviculales</taxon>
        <taxon>Naviculaceae</taxon>
        <taxon>Seminavis</taxon>
    </lineage>
</organism>